<keyword evidence="1" id="KW-0732">Signal</keyword>
<reference evidence="2" key="1">
    <citation type="submission" date="2018-01" db="EMBL/GenBank/DDBJ databases">
        <title>An insight into the sialome of Amazonian anophelines.</title>
        <authorList>
            <person name="Ribeiro J.M."/>
            <person name="Scarpassa V."/>
            <person name="Calvo E."/>
        </authorList>
    </citation>
    <scope>NUCLEOTIDE SEQUENCE</scope>
</reference>
<protein>
    <submittedName>
        <fullName evidence="2">Putative secreted protein</fullName>
    </submittedName>
</protein>
<sequence>MAPAIKLVITTSLLFRLANGARDCSESNAGGLTDSLYCRLFDEASSISLSVSERLLSIVTAFELLEDTMLFDSIFRLAAIGEYSLLYLVFFFKLHSYRQTKLFKQPVDDRIFSWNIIAVQGALTISAL</sequence>
<feature type="signal peptide" evidence="1">
    <location>
        <begin position="1"/>
        <end position="20"/>
    </location>
</feature>
<dbReference type="EMBL" id="GGFL01014844">
    <property type="protein sequence ID" value="MBW79022.1"/>
    <property type="molecule type" value="Transcribed_RNA"/>
</dbReference>
<proteinExistence type="predicted"/>
<organism evidence="2">
    <name type="scientific">Anopheles darlingi</name>
    <name type="common">Mosquito</name>
    <dbReference type="NCBI Taxonomy" id="43151"/>
    <lineage>
        <taxon>Eukaryota</taxon>
        <taxon>Metazoa</taxon>
        <taxon>Ecdysozoa</taxon>
        <taxon>Arthropoda</taxon>
        <taxon>Hexapoda</taxon>
        <taxon>Insecta</taxon>
        <taxon>Pterygota</taxon>
        <taxon>Neoptera</taxon>
        <taxon>Endopterygota</taxon>
        <taxon>Diptera</taxon>
        <taxon>Nematocera</taxon>
        <taxon>Culicoidea</taxon>
        <taxon>Culicidae</taxon>
        <taxon>Anophelinae</taxon>
        <taxon>Anopheles</taxon>
    </lineage>
</organism>
<accession>A0A2M4DN92</accession>
<feature type="chain" id="PRO_5014837669" evidence="1">
    <location>
        <begin position="21"/>
        <end position="128"/>
    </location>
</feature>
<name>A0A2M4DN92_ANODA</name>
<evidence type="ECO:0000313" key="2">
    <source>
        <dbReference type="EMBL" id="MBW79022.1"/>
    </source>
</evidence>
<evidence type="ECO:0000256" key="1">
    <source>
        <dbReference type="SAM" id="SignalP"/>
    </source>
</evidence>
<dbReference type="AlphaFoldDB" id="A0A2M4DN92"/>